<evidence type="ECO:0000313" key="3">
    <source>
        <dbReference type="EMBL" id="MFC5847744.1"/>
    </source>
</evidence>
<feature type="transmembrane region" description="Helical" evidence="2">
    <location>
        <begin position="260"/>
        <end position="284"/>
    </location>
</feature>
<accession>A0ABW1DHJ8</accession>
<feature type="transmembrane region" description="Helical" evidence="2">
    <location>
        <begin position="331"/>
        <end position="351"/>
    </location>
</feature>
<reference evidence="4" key="1">
    <citation type="journal article" date="2019" name="Int. J. Syst. Evol. Microbiol.">
        <title>The Global Catalogue of Microorganisms (GCM) 10K type strain sequencing project: providing services to taxonomists for standard genome sequencing and annotation.</title>
        <authorList>
            <consortium name="The Broad Institute Genomics Platform"/>
            <consortium name="The Broad Institute Genome Sequencing Center for Infectious Disease"/>
            <person name="Wu L."/>
            <person name="Ma J."/>
        </authorList>
    </citation>
    <scope>NUCLEOTIDE SEQUENCE [LARGE SCALE GENOMIC DNA]</scope>
    <source>
        <strain evidence="4">CGMCC 1.15053</strain>
    </source>
</reference>
<dbReference type="EMBL" id="JBHSOH010000005">
    <property type="protein sequence ID" value="MFC5847744.1"/>
    <property type="molecule type" value="Genomic_DNA"/>
</dbReference>
<dbReference type="Proteomes" id="UP001595979">
    <property type="component" value="Unassembled WGS sequence"/>
</dbReference>
<keyword evidence="2" id="KW-1133">Transmembrane helix</keyword>
<evidence type="ECO:0000256" key="2">
    <source>
        <dbReference type="SAM" id="Phobius"/>
    </source>
</evidence>
<proteinExistence type="predicted"/>
<feature type="transmembrane region" description="Helical" evidence="2">
    <location>
        <begin position="387"/>
        <end position="408"/>
    </location>
</feature>
<name>A0ABW1DHJ8_9DEIO</name>
<sequence length="525" mass="57235">MTRRSGEGQPPLAQTPAGGATGGDIFPPAFGHAWLNKEAPEPGQRAAQPSGQAPNTPAAPGEPPLIDPAFVPVRGREAQAPDPHAFDPRDYEAALPRPAPLDAEQFMPVLRPPQFAELLGDLTGQLQLVEDDATRAALTTRGRLLRLNLDQYVVNFEVTRQTLTRVLAETGVGVRDAWTRQQEHLRFMNAASGGVERDYVTAGRQIGQAREERFDILSRYGARPDTPSAEALYQQLALGQLAQEGQAIRPPEEKSGSKRVFGGFAVFSKFFVGVISGVSINLLFNPESRLYLTLIALTAGVMFSVLLLWLVDELSYRAKVAQFTARMGRPWQYITGIALVSAIYLGVEGFLNWDGILRVTQEIAANAAQQGQLTDLSAEGDTPGAPAHWSLLAFTLGLVAMAVGAAVIQGRERARTVLERERLAARVATLKAGQEHAPAARAADHVAYLEDAQGRLAPPRDVTSPDHARLNERVLGHWEQERDAQVQNLSAAIVRDARQLQDALEDFAAQVLEARFPRPRRGLFR</sequence>
<keyword evidence="4" id="KW-1185">Reference proteome</keyword>
<evidence type="ECO:0000313" key="4">
    <source>
        <dbReference type="Proteomes" id="UP001595979"/>
    </source>
</evidence>
<comment type="caution">
    <text evidence="3">The sequence shown here is derived from an EMBL/GenBank/DDBJ whole genome shotgun (WGS) entry which is preliminary data.</text>
</comment>
<feature type="region of interest" description="Disordered" evidence="1">
    <location>
        <begin position="1"/>
        <end position="69"/>
    </location>
</feature>
<keyword evidence="2" id="KW-0812">Transmembrane</keyword>
<protein>
    <submittedName>
        <fullName evidence="3">Uncharacterized protein</fullName>
    </submittedName>
</protein>
<feature type="transmembrane region" description="Helical" evidence="2">
    <location>
        <begin position="290"/>
        <end position="311"/>
    </location>
</feature>
<dbReference type="RefSeq" id="WP_380047143.1">
    <property type="nucleotide sequence ID" value="NZ_JBHSOH010000005.1"/>
</dbReference>
<gene>
    <name evidence="3" type="ORF">ACFPQ6_05425</name>
</gene>
<organism evidence="3 4">
    <name type="scientific">Deinococcus petrolearius</name>
    <dbReference type="NCBI Taxonomy" id="1751295"/>
    <lineage>
        <taxon>Bacteria</taxon>
        <taxon>Thermotogati</taxon>
        <taxon>Deinococcota</taxon>
        <taxon>Deinococci</taxon>
        <taxon>Deinococcales</taxon>
        <taxon>Deinococcaceae</taxon>
        <taxon>Deinococcus</taxon>
    </lineage>
</organism>
<keyword evidence="2" id="KW-0472">Membrane</keyword>
<evidence type="ECO:0000256" key="1">
    <source>
        <dbReference type="SAM" id="MobiDB-lite"/>
    </source>
</evidence>